<dbReference type="RefSeq" id="YP_009193482.1">
    <property type="nucleotide sequence ID" value="NC_028742.1"/>
</dbReference>
<dbReference type="OrthoDB" id="4985at10239"/>
<dbReference type="GeneID" id="26586385"/>
<dbReference type="KEGG" id="vg:26586385"/>
<dbReference type="EMBL" id="KR080199">
    <property type="protein sequence ID" value="AKF14596.1"/>
    <property type="molecule type" value="Genomic_DNA"/>
</dbReference>
<proteinExistence type="predicted"/>
<evidence type="ECO:0000313" key="2">
    <source>
        <dbReference type="Proteomes" id="UP000204054"/>
    </source>
</evidence>
<evidence type="ECO:0000313" key="1">
    <source>
        <dbReference type="EMBL" id="AKF14596.1"/>
    </source>
</evidence>
<reference evidence="1 2" key="1">
    <citation type="journal article" date="2015" name="Genome Announc.">
        <title>Genome Sequences of Mycobacteriophages AlanGrant, Baee, Corofin, OrangeOswald, and Vincenzo, New Members of Cluster B.</title>
        <authorList>
            <person name="Pope W.H."/>
            <person name="Carbonara M.E."/>
            <person name="Cioffi H.M."/>
            <person name="Cruz T."/>
            <person name="Dang B.Q."/>
            <person name="Doyle A.N."/>
            <person name="Fan O.H."/>
            <person name="Gallagher M."/>
            <person name="Gentile G.M."/>
            <person name="German B.A."/>
            <person name="Farrell M.E."/>
            <person name="Gerwig M."/>
            <person name="Hunter K.L."/>
            <person name="Lefever V.E."/>
            <person name="Marfisi N.A."/>
            <person name="McDonnell J.E."/>
            <person name="Monga J.K."/>
            <person name="Quiroz K.G."/>
            <person name="Pong A.C."/>
            <person name="Rimple P.A."/>
            <person name="Situ M."/>
            <person name="Sohnen P.C."/>
            <person name="Stockinger A.N."/>
            <person name="Thompson P.K."/>
            <person name="Torchio N.M."/>
            <person name="Toner C.L."/>
            <person name="Ulbrich M.C."/>
            <person name="Vohra N.I."/>
            <person name="Zakir A."/>
            <person name="Adkins N.L."/>
            <person name="Brown B.R."/>
            <person name="Churilla B.M."/>
            <person name="Kramer Z.J."/>
            <person name="Lapin J.S."/>
            <person name="Montgomery M.T."/>
            <person name="Prout A.K."/>
            <person name="Grubb S.R."/>
            <person name="Warner M.H."/>
            <person name="Bowman C.A."/>
            <person name="Russell D.A."/>
            <person name="Hatfull G.F."/>
        </authorList>
    </citation>
    <scope>NUCLEOTIDE SEQUENCE [LARGE SCALE GENOMIC DNA]</scope>
</reference>
<gene>
    <name evidence="1" type="primary">27</name>
    <name evidence="1" type="ORF">SEA_BAEE_27</name>
</gene>
<dbReference type="Proteomes" id="UP000204054">
    <property type="component" value="Segment"/>
</dbReference>
<keyword evidence="2" id="KW-1185">Reference proteome</keyword>
<sequence length="477" mass="51440">MTFRGYFALNGVEIANSSRVAAHLGVEAPTSDVGMFEEAGDCSLTPIEPGRLLSAVAPSQTPIGPGRLLYTPPDGTRLYGPGLGVVGDCWSSENMCFGCRLEIGYDDTWPGLKALVDDGIYRPELAPWYTTRAPESGEFGGIWVMDVKGLGPTPVSRPITEMAGPGGVPGPHRDTSRSVSFDALLIACTSAGLQFGLQWLACRLRETVDRDDSTLRYLAAHPGHSAVDPQSLVREVHGVVLTKEPQITAAFAGGSRSHQQATVYRVTWELGVSQPYAYLPQIDLDVAWDEVATQPIQWVHGADCEQPADCAAMPVLFSDTCTIETIDVITSPPPNCGGCLPVGLLDRHVYNVPVFAAPYRCRETAASLTIRNVGERQLTLQGHWRLAETNPACANEQFPIQVAGLPPGGALHLDAVSGRYWAMYGGRKHRPWGIVGTPSGAPWQPPIIDRSHAWEFIVTAPGDAEFEVEMSLADREA</sequence>
<accession>A0A0F6WEA1</accession>
<protein>
    <submittedName>
        <fullName evidence="1">Minor tail protein</fullName>
    </submittedName>
</protein>
<name>A0A0F6WEA1_9CAUD</name>
<organism evidence="1 2">
    <name type="scientific">Mycobacterium phage Baee</name>
    <dbReference type="NCBI Taxonomy" id="1647306"/>
    <lineage>
        <taxon>Viruses</taxon>
        <taxon>Duplodnaviria</taxon>
        <taxon>Heunggongvirae</taxon>
        <taxon>Uroviricota</taxon>
        <taxon>Caudoviricetes</taxon>
        <taxon>Bclasvirinae</taxon>
        <taxon>Acadianvirus</taxon>
        <taxon>Acadianvirus baee</taxon>
    </lineage>
</organism>